<name>A0A2U1NMK6_ARTAN</name>
<dbReference type="Proteomes" id="UP000245207">
    <property type="component" value="Unassembled WGS sequence"/>
</dbReference>
<reference evidence="1 2" key="1">
    <citation type="journal article" date="2018" name="Mol. Plant">
        <title>The genome of Artemisia annua provides insight into the evolution of Asteraceae family and artemisinin biosynthesis.</title>
        <authorList>
            <person name="Shen Q."/>
            <person name="Zhang L."/>
            <person name="Liao Z."/>
            <person name="Wang S."/>
            <person name="Yan T."/>
            <person name="Shi P."/>
            <person name="Liu M."/>
            <person name="Fu X."/>
            <person name="Pan Q."/>
            <person name="Wang Y."/>
            <person name="Lv Z."/>
            <person name="Lu X."/>
            <person name="Zhang F."/>
            <person name="Jiang W."/>
            <person name="Ma Y."/>
            <person name="Chen M."/>
            <person name="Hao X."/>
            <person name="Li L."/>
            <person name="Tang Y."/>
            <person name="Lv G."/>
            <person name="Zhou Y."/>
            <person name="Sun X."/>
            <person name="Brodelius P.E."/>
            <person name="Rose J.K.C."/>
            <person name="Tang K."/>
        </authorList>
    </citation>
    <scope>NUCLEOTIDE SEQUENCE [LARGE SCALE GENOMIC DNA]</scope>
    <source>
        <strain evidence="2">cv. Huhao1</strain>
        <tissue evidence="1">Leaf</tissue>
    </source>
</reference>
<accession>A0A2U1NMK6</accession>
<evidence type="ECO:0000313" key="1">
    <source>
        <dbReference type="EMBL" id="PWA74711.1"/>
    </source>
</evidence>
<gene>
    <name evidence="1" type="ORF">CTI12_AA250030</name>
</gene>
<protein>
    <submittedName>
        <fullName evidence="1">Zinc finger BED domain-containing protein RICESLEEPER 2</fullName>
    </submittedName>
</protein>
<dbReference type="EMBL" id="PKPP01002523">
    <property type="protein sequence ID" value="PWA74711.1"/>
    <property type="molecule type" value="Genomic_DNA"/>
</dbReference>
<keyword evidence="2" id="KW-1185">Reference proteome</keyword>
<comment type="caution">
    <text evidence="1">The sequence shown here is derived from an EMBL/GenBank/DDBJ whole genome shotgun (WGS) entry which is preliminary data.</text>
</comment>
<dbReference type="AlphaFoldDB" id="A0A2U1NMK6"/>
<proteinExistence type="predicted"/>
<sequence length="123" mass="13944">MLFASEKYEKAFSLFEILDPAFKHHLEETCGVPDHDDWENARKVSGFLADSWFLTKNMFGFDATSDTLIDRIARIELKFCDWAKSVDTKTITMTNFSGLAASIIVGGWRKRALAESLGEDNGW</sequence>
<organism evidence="1 2">
    <name type="scientific">Artemisia annua</name>
    <name type="common">Sweet wormwood</name>
    <dbReference type="NCBI Taxonomy" id="35608"/>
    <lineage>
        <taxon>Eukaryota</taxon>
        <taxon>Viridiplantae</taxon>
        <taxon>Streptophyta</taxon>
        <taxon>Embryophyta</taxon>
        <taxon>Tracheophyta</taxon>
        <taxon>Spermatophyta</taxon>
        <taxon>Magnoliopsida</taxon>
        <taxon>eudicotyledons</taxon>
        <taxon>Gunneridae</taxon>
        <taxon>Pentapetalae</taxon>
        <taxon>asterids</taxon>
        <taxon>campanulids</taxon>
        <taxon>Asterales</taxon>
        <taxon>Asteraceae</taxon>
        <taxon>Asteroideae</taxon>
        <taxon>Anthemideae</taxon>
        <taxon>Artemisiinae</taxon>
        <taxon>Artemisia</taxon>
    </lineage>
</organism>
<evidence type="ECO:0000313" key="2">
    <source>
        <dbReference type="Proteomes" id="UP000245207"/>
    </source>
</evidence>